<feature type="transmembrane region" description="Helical" evidence="1">
    <location>
        <begin position="146"/>
        <end position="169"/>
    </location>
</feature>
<keyword evidence="3" id="KW-1185">Reference proteome</keyword>
<organism evidence="2 3">
    <name type="scientific">Allacma fusca</name>
    <dbReference type="NCBI Taxonomy" id="39272"/>
    <lineage>
        <taxon>Eukaryota</taxon>
        <taxon>Metazoa</taxon>
        <taxon>Ecdysozoa</taxon>
        <taxon>Arthropoda</taxon>
        <taxon>Hexapoda</taxon>
        <taxon>Collembola</taxon>
        <taxon>Symphypleona</taxon>
        <taxon>Sminthuridae</taxon>
        <taxon>Allacma</taxon>
    </lineage>
</organism>
<sequence>MISGDFLKNTVRGFSRNEVCETDSMDTKSSESCSCLACTKSAGHKPSFGKSVMDYDDESSPRCIDDSVKKRKIDNSPFGKLMRKGKTGESAKRAKCPKKSKVGISDDSDDVSGLAMQSMREQEMCEFGIYSRPDKICGCCGLFSRIFGPFIVALLLLQYTMGFFGRWVLADDCFLKGNLCEMERYDCRGPYLAWYWCDESITGALKAYRNYPFDF</sequence>
<dbReference type="Proteomes" id="UP000708208">
    <property type="component" value="Unassembled WGS sequence"/>
</dbReference>
<comment type="caution">
    <text evidence="2">The sequence shown here is derived from an EMBL/GenBank/DDBJ whole genome shotgun (WGS) entry which is preliminary data.</text>
</comment>
<reference evidence="2" key="1">
    <citation type="submission" date="2021-06" db="EMBL/GenBank/DDBJ databases">
        <authorList>
            <person name="Hodson N. C."/>
            <person name="Mongue J. A."/>
            <person name="Jaron S. K."/>
        </authorList>
    </citation>
    <scope>NUCLEOTIDE SEQUENCE</scope>
</reference>
<keyword evidence="1" id="KW-1133">Transmembrane helix</keyword>
<gene>
    <name evidence="2" type="ORF">AFUS01_LOCUS44465</name>
</gene>
<evidence type="ECO:0000313" key="3">
    <source>
        <dbReference type="Proteomes" id="UP000708208"/>
    </source>
</evidence>
<keyword evidence="1" id="KW-0812">Transmembrane</keyword>
<accession>A0A8J2LFF4</accession>
<evidence type="ECO:0000313" key="2">
    <source>
        <dbReference type="EMBL" id="CAG7835037.1"/>
    </source>
</evidence>
<protein>
    <submittedName>
        <fullName evidence="2">Uncharacterized protein</fullName>
    </submittedName>
</protein>
<name>A0A8J2LFF4_9HEXA</name>
<evidence type="ECO:0000256" key="1">
    <source>
        <dbReference type="SAM" id="Phobius"/>
    </source>
</evidence>
<proteinExistence type="predicted"/>
<dbReference type="AlphaFoldDB" id="A0A8J2LFF4"/>
<keyword evidence="1" id="KW-0472">Membrane</keyword>
<dbReference type="EMBL" id="CAJVCH010570487">
    <property type="protein sequence ID" value="CAG7835037.1"/>
    <property type="molecule type" value="Genomic_DNA"/>
</dbReference>